<reference evidence="2 3" key="1">
    <citation type="submission" date="2022-05" db="EMBL/GenBank/DDBJ databases">
        <authorList>
            <consortium name="Genoscope - CEA"/>
            <person name="William W."/>
        </authorList>
    </citation>
    <scope>NUCLEOTIDE SEQUENCE [LARGE SCALE GENOMIC DNA]</scope>
</reference>
<evidence type="ECO:0000313" key="2">
    <source>
        <dbReference type="EMBL" id="CAH3141137.1"/>
    </source>
</evidence>
<dbReference type="InterPro" id="IPR014716">
    <property type="entry name" value="Fibrinogen_a/b/g_C_1"/>
</dbReference>
<evidence type="ECO:0000259" key="1">
    <source>
        <dbReference type="PROSITE" id="PS51406"/>
    </source>
</evidence>
<proteinExistence type="predicted"/>
<gene>
    <name evidence="2" type="ORF">PMEA_00019691</name>
</gene>
<dbReference type="SMART" id="SM00186">
    <property type="entry name" value="FBG"/>
    <property type="match status" value="1"/>
</dbReference>
<dbReference type="EMBL" id="CALNXJ010000035">
    <property type="protein sequence ID" value="CAH3141137.1"/>
    <property type="molecule type" value="Genomic_DNA"/>
</dbReference>
<dbReference type="Pfam" id="PF00147">
    <property type="entry name" value="Fibrinogen_C"/>
    <property type="match status" value="1"/>
</dbReference>
<dbReference type="GO" id="GO:0005615">
    <property type="term" value="C:extracellular space"/>
    <property type="evidence" value="ECO:0007669"/>
    <property type="project" value="TreeGrafter"/>
</dbReference>
<dbReference type="InterPro" id="IPR036056">
    <property type="entry name" value="Fibrinogen-like_C"/>
</dbReference>
<dbReference type="PROSITE" id="PS51406">
    <property type="entry name" value="FIBRINOGEN_C_2"/>
    <property type="match status" value="1"/>
</dbReference>
<dbReference type="Gene3D" id="3.90.215.10">
    <property type="entry name" value="Gamma Fibrinogen, chain A, domain 1"/>
    <property type="match status" value="1"/>
</dbReference>
<organism evidence="2 3">
    <name type="scientific">Pocillopora meandrina</name>
    <dbReference type="NCBI Taxonomy" id="46732"/>
    <lineage>
        <taxon>Eukaryota</taxon>
        <taxon>Metazoa</taxon>
        <taxon>Cnidaria</taxon>
        <taxon>Anthozoa</taxon>
        <taxon>Hexacorallia</taxon>
        <taxon>Scleractinia</taxon>
        <taxon>Astrocoeniina</taxon>
        <taxon>Pocilloporidae</taxon>
        <taxon>Pocillopora</taxon>
    </lineage>
</organism>
<dbReference type="SUPFAM" id="SSF56496">
    <property type="entry name" value="Fibrinogen C-terminal domain-like"/>
    <property type="match status" value="1"/>
</dbReference>
<feature type="domain" description="Fibrinogen C-terminal" evidence="1">
    <location>
        <begin position="1"/>
        <end position="127"/>
    </location>
</feature>
<dbReference type="Proteomes" id="UP001159428">
    <property type="component" value="Unassembled WGS sequence"/>
</dbReference>
<dbReference type="InterPro" id="IPR050373">
    <property type="entry name" value="Fibrinogen_C-term_domain"/>
</dbReference>
<feature type="non-terminal residue" evidence="2">
    <location>
        <position position="127"/>
    </location>
</feature>
<name>A0AAU9X8W0_9CNID</name>
<sequence>MLRVDLVDFEGNIKYAEYTDFNVTDEADKYWLFVEGYKGTAGDSMLKGIMSSKRVSISSRGRHVSIRGAVFERYNGVLWRYKSCHQSHLNRLCLNCSHVSNADGVNWPSFRGHRCSLKRTEMKVKNQ</sequence>
<protein>
    <recommendedName>
        <fullName evidence="1">Fibrinogen C-terminal domain-containing protein</fullName>
    </recommendedName>
</protein>
<dbReference type="InterPro" id="IPR002181">
    <property type="entry name" value="Fibrinogen_a/b/g_C_dom"/>
</dbReference>
<dbReference type="PANTHER" id="PTHR19143">
    <property type="entry name" value="FIBRINOGEN/TENASCIN/ANGIOPOEITIN"/>
    <property type="match status" value="1"/>
</dbReference>
<evidence type="ECO:0000313" key="3">
    <source>
        <dbReference type="Proteomes" id="UP001159428"/>
    </source>
</evidence>
<comment type="caution">
    <text evidence="2">The sequence shown here is derived from an EMBL/GenBank/DDBJ whole genome shotgun (WGS) entry which is preliminary data.</text>
</comment>
<keyword evidence="3" id="KW-1185">Reference proteome</keyword>
<dbReference type="AlphaFoldDB" id="A0AAU9X8W0"/>
<accession>A0AAU9X8W0</accession>